<dbReference type="RefSeq" id="WP_262066598.1">
    <property type="nucleotide sequence ID" value="NZ_JAMXOD010000014.1"/>
</dbReference>
<gene>
    <name evidence="2" type="ORF">NK125_10325</name>
</gene>
<protein>
    <submittedName>
        <fullName evidence="2">Uncharacterized protein</fullName>
    </submittedName>
</protein>
<organism evidence="2 3">
    <name type="scientific">Aequitasia blattaphilus</name>
    <dbReference type="NCBI Taxonomy" id="2949332"/>
    <lineage>
        <taxon>Bacteria</taxon>
        <taxon>Bacillati</taxon>
        <taxon>Bacillota</taxon>
        <taxon>Clostridia</taxon>
        <taxon>Lachnospirales</taxon>
        <taxon>Lachnospiraceae</taxon>
        <taxon>Aequitasia</taxon>
    </lineage>
</organism>
<name>A0ABT1ECW8_9FIRM</name>
<feature type="transmembrane region" description="Helical" evidence="1">
    <location>
        <begin position="7"/>
        <end position="28"/>
    </location>
</feature>
<feature type="transmembrane region" description="Helical" evidence="1">
    <location>
        <begin position="90"/>
        <end position="111"/>
    </location>
</feature>
<keyword evidence="3" id="KW-1185">Reference proteome</keyword>
<comment type="caution">
    <text evidence="2">The sequence shown here is derived from an EMBL/GenBank/DDBJ whole genome shotgun (WGS) entry which is preliminary data.</text>
</comment>
<sequence length="131" mass="15391">MGGVKQIRNCLMASSILFTFLNLFGLFTQKELSSDRLTNYLYFSVIYGVVINLIPEIDWMKRCVLYWVILIGGYGINLYLFEGTADYKDIILFGGSTFVFFVVTQVLLFLIDRDNTKKMNRRLEMRRRKEE</sequence>
<feature type="transmembrane region" description="Helical" evidence="1">
    <location>
        <begin position="40"/>
        <end position="57"/>
    </location>
</feature>
<evidence type="ECO:0000313" key="2">
    <source>
        <dbReference type="EMBL" id="MCP1102812.1"/>
    </source>
</evidence>
<dbReference type="EMBL" id="JAMZFW010000014">
    <property type="protein sequence ID" value="MCP1102812.1"/>
    <property type="molecule type" value="Genomic_DNA"/>
</dbReference>
<feature type="transmembrane region" description="Helical" evidence="1">
    <location>
        <begin position="64"/>
        <end position="84"/>
    </location>
</feature>
<evidence type="ECO:0000313" key="3">
    <source>
        <dbReference type="Proteomes" id="UP001523566"/>
    </source>
</evidence>
<keyword evidence="1" id="KW-1133">Transmembrane helix</keyword>
<reference evidence="2 3" key="1">
    <citation type="journal article" date="2022" name="Genome Biol. Evol.">
        <title>Host diet, physiology and behaviors set the stage for Lachnospiraceae cladogenesis.</title>
        <authorList>
            <person name="Vera-Ponce De Leon A."/>
            <person name="Schneider M."/>
            <person name="Jahnes B.C."/>
            <person name="Sadowski V."/>
            <person name="Camuy-Velez L.A."/>
            <person name="Duan J."/>
            <person name="Sabree Z.L."/>
        </authorList>
    </citation>
    <scope>NUCLEOTIDE SEQUENCE [LARGE SCALE GENOMIC DNA]</scope>
    <source>
        <strain evidence="2 3">PAL113</strain>
    </source>
</reference>
<evidence type="ECO:0000256" key="1">
    <source>
        <dbReference type="SAM" id="Phobius"/>
    </source>
</evidence>
<keyword evidence="1" id="KW-0472">Membrane</keyword>
<proteinExistence type="predicted"/>
<keyword evidence="1" id="KW-0812">Transmembrane</keyword>
<accession>A0ABT1ECW8</accession>
<dbReference type="Proteomes" id="UP001523566">
    <property type="component" value="Unassembled WGS sequence"/>
</dbReference>